<gene>
    <name evidence="1" type="ORF">M670_04716</name>
</gene>
<protein>
    <submittedName>
        <fullName evidence="1">Uncharacterized protein</fullName>
    </submittedName>
</protein>
<dbReference type="AlphaFoldDB" id="A0A072NEN7"/>
<proteinExistence type="predicted"/>
<reference evidence="1 2" key="1">
    <citation type="submission" date="2014-04" db="EMBL/GenBank/DDBJ databases">
        <title>Draft genome sequence of Bacillus azotoformans MEV2011, a (co-) denitrifying strain unable to grow in the presence of oxygen.</title>
        <authorList>
            <person name="Nielsen M."/>
            <person name="Schreiber L."/>
            <person name="Finster K."/>
            <person name="Schramm A."/>
        </authorList>
    </citation>
    <scope>NUCLEOTIDE SEQUENCE [LARGE SCALE GENOMIC DNA]</scope>
    <source>
        <strain evidence="1 2">MEV2011</strain>
    </source>
</reference>
<name>A0A072NEN7_SCHAZ</name>
<dbReference type="PATRIC" id="fig|1348973.3.peg.4587"/>
<comment type="caution">
    <text evidence="1">The sequence shown here is derived from an EMBL/GenBank/DDBJ whole genome shotgun (WGS) entry which is preliminary data.</text>
</comment>
<accession>A0A072NEN7</accession>
<dbReference type="Proteomes" id="UP000027936">
    <property type="component" value="Unassembled WGS sequence"/>
</dbReference>
<evidence type="ECO:0000313" key="1">
    <source>
        <dbReference type="EMBL" id="KEF36119.1"/>
    </source>
</evidence>
<sequence length="48" mass="5669">MVLASFDSYNDWSFKASCLGRFGNPWVVEEYTVTKWVSIQTKDRVYPF</sequence>
<organism evidence="1 2">
    <name type="scientific">Schinkia azotoformans MEV2011</name>
    <dbReference type="NCBI Taxonomy" id="1348973"/>
    <lineage>
        <taxon>Bacteria</taxon>
        <taxon>Bacillati</taxon>
        <taxon>Bacillota</taxon>
        <taxon>Bacilli</taxon>
        <taxon>Bacillales</taxon>
        <taxon>Bacillaceae</taxon>
        <taxon>Calidifontibacillus/Schinkia group</taxon>
        <taxon>Schinkia</taxon>
    </lineage>
</organism>
<evidence type="ECO:0000313" key="2">
    <source>
        <dbReference type="Proteomes" id="UP000027936"/>
    </source>
</evidence>
<dbReference type="EMBL" id="JJRY01000035">
    <property type="protein sequence ID" value="KEF36119.1"/>
    <property type="molecule type" value="Genomic_DNA"/>
</dbReference>